<feature type="compositionally biased region" description="Polar residues" evidence="3">
    <location>
        <begin position="704"/>
        <end position="714"/>
    </location>
</feature>
<dbReference type="RefSeq" id="XP_005110379.1">
    <property type="nucleotide sequence ID" value="XM_005110322.3"/>
</dbReference>
<accession>A0ABM0K779</accession>
<reference evidence="5" key="1">
    <citation type="submission" date="2025-08" db="UniProtKB">
        <authorList>
            <consortium name="RefSeq"/>
        </authorList>
    </citation>
    <scope>IDENTIFICATION</scope>
</reference>
<feature type="region of interest" description="Disordered" evidence="3">
    <location>
        <begin position="562"/>
        <end position="628"/>
    </location>
</feature>
<evidence type="ECO:0000313" key="5">
    <source>
        <dbReference type="RefSeq" id="XP_005110379.1"/>
    </source>
</evidence>
<evidence type="ECO:0000256" key="2">
    <source>
        <dbReference type="SAM" id="Coils"/>
    </source>
</evidence>
<feature type="region of interest" description="Disordered" evidence="3">
    <location>
        <begin position="463"/>
        <end position="505"/>
    </location>
</feature>
<feature type="compositionally biased region" description="Polar residues" evidence="3">
    <location>
        <begin position="601"/>
        <end position="620"/>
    </location>
</feature>
<feature type="compositionally biased region" description="Low complexity" evidence="3">
    <location>
        <begin position="491"/>
        <end position="502"/>
    </location>
</feature>
<name>A0ABM0K779_APLCA</name>
<feature type="coiled-coil region" evidence="2">
    <location>
        <begin position="228"/>
        <end position="280"/>
    </location>
</feature>
<dbReference type="PANTHER" id="PTHR15157">
    <property type="entry name" value="UV RADIATION RESISTANCE-ASSOCIATED GENE PROTEIN"/>
    <property type="match status" value="1"/>
</dbReference>
<feature type="compositionally biased region" description="Low complexity" evidence="3">
    <location>
        <begin position="582"/>
        <end position="595"/>
    </location>
</feature>
<dbReference type="PANTHER" id="PTHR15157:SF5">
    <property type="entry name" value="UV RADIATION RESISTANCE-ASSOCIATED GENE PROTEIN"/>
    <property type="match status" value="1"/>
</dbReference>
<evidence type="ECO:0000256" key="3">
    <source>
        <dbReference type="SAM" id="MobiDB-lite"/>
    </source>
</evidence>
<organism evidence="4 5">
    <name type="scientific">Aplysia californica</name>
    <name type="common">California sea hare</name>
    <dbReference type="NCBI Taxonomy" id="6500"/>
    <lineage>
        <taxon>Eukaryota</taxon>
        <taxon>Metazoa</taxon>
        <taxon>Spiralia</taxon>
        <taxon>Lophotrochozoa</taxon>
        <taxon>Mollusca</taxon>
        <taxon>Gastropoda</taxon>
        <taxon>Heterobranchia</taxon>
        <taxon>Euthyneura</taxon>
        <taxon>Tectipleura</taxon>
        <taxon>Aplysiida</taxon>
        <taxon>Aplysioidea</taxon>
        <taxon>Aplysiidae</taxon>
        <taxon>Aplysia</taxon>
    </lineage>
</organism>
<sequence>MHSSEDFPVVKSPFNLQTYQRRLRHLQSIAVRNLRCPQDADLDFSSLQVFFTLHTNEKSNAFYTSERITGSLNPTWQSFDLHRFDSEVDLTSKFLVVRVWMGNGQTCKVKIECHVCLSGLVFFANSLQVPGIKHPTNTFLFGMYNFYFFHYNATATTPLLDHWVLDKEVPRNKVPAVVSVDQSQLQPSYNLNYLSRIHTVRRAIKQTQASVTRIHSSIEDRLLSSTENSEKLSQREMLEMKVRQLRRELLWQTQQRQAEEEKLEKFKAEQDARLEKLRKDHTHMTSRGNKCEEDRTLHIQSREMLVKENAQVQYRRKQIISEMAHYIYPINEDEKQNFYIVKVKLPNAEDYQGQDETRVAVALGFTCHLTQMLSHFMDMPLRYPMVHRGSRSLIIDHVHSKLADKDREFPLYSKGKEKFQFNYAVFLLNKNVSQLRFYCGMGTPDLRQTLPNLRSFLEQRLGVRPPSSAEQRKSTPLQSPPTTSIGGSQNSRRSQALSSPSSGYLRKDITADYDSAAPSTRGGDGNSVVSEGISMADMDGTNSTLAAELPKRPKLIHSMSCPQSARPLANGIPSSVRGAADPSAPSNGHSSSASPVREASELNNDGGQRVVSSKAGNKNIISEEDEREDIFKPSNDNFFQVTVPSSVSAFRHSVSVIETGTPPLAMGLNRDEPSNGVVIPTSENLTDNDQRTFKLVRTPAIPVTSPTASENKSTAPGALEPLGEELPPSDNGASSNGEGSFADPQNSYSQSCSFDDSEMYMPNEQKAELSVLEQ</sequence>
<gene>
    <name evidence="5" type="primary">LOC101860054</name>
</gene>
<feature type="region of interest" description="Disordered" evidence="3">
    <location>
        <begin position="699"/>
        <end position="774"/>
    </location>
</feature>
<keyword evidence="4" id="KW-1185">Reference proteome</keyword>
<feature type="compositionally biased region" description="Polar residues" evidence="3">
    <location>
        <begin position="474"/>
        <end position="490"/>
    </location>
</feature>
<keyword evidence="1 2" id="KW-0175">Coiled coil</keyword>
<dbReference type="GeneID" id="101860054"/>
<protein>
    <submittedName>
        <fullName evidence="5">UV radiation resistance-associated gene protein</fullName>
    </submittedName>
</protein>
<evidence type="ECO:0000256" key="1">
    <source>
        <dbReference type="ARBA" id="ARBA00023054"/>
    </source>
</evidence>
<feature type="compositionally biased region" description="Polar residues" evidence="3">
    <location>
        <begin position="731"/>
        <end position="754"/>
    </location>
</feature>
<evidence type="ECO:0000313" key="4">
    <source>
        <dbReference type="Proteomes" id="UP000694888"/>
    </source>
</evidence>
<proteinExistence type="predicted"/>
<dbReference type="Proteomes" id="UP000694888">
    <property type="component" value="Unplaced"/>
</dbReference>